<evidence type="ECO:0000256" key="1">
    <source>
        <dbReference type="SAM" id="MobiDB-lite"/>
    </source>
</evidence>
<name>A0A4C1WE60_EUMVA</name>
<sequence length="90" mass="10282">MNLTDDLRKGRRSTPTTEDDISAVRRMTEPDKRVTYQQIWTSLSSVCFFFLNNVRATSPMDTGYLKGVTNMLPDMLFDKNGIWEGRTKGG</sequence>
<feature type="region of interest" description="Disordered" evidence="1">
    <location>
        <begin position="1"/>
        <end position="23"/>
    </location>
</feature>
<keyword evidence="3" id="KW-1185">Reference proteome</keyword>
<dbReference type="Proteomes" id="UP000299102">
    <property type="component" value="Unassembled WGS sequence"/>
</dbReference>
<dbReference type="EMBL" id="BGZK01000523">
    <property type="protein sequence ID" value="GBP48415.1"/>
    <property type="molecule type" value="Genomic_DNA"/>
</dbReference>
<proteinExistence type="predicted"/>
<evidence type="ECO:0000313" key="2">
    <source>
        <dbReference type="EMBL" id="GBP48415.1"/>
    </source>
</evidence>
<organism evidence="2 3">
    <name type="scientific">Eumeta variegata</name>
    <name type="common">Bagworm moth</name>
    <name type="synonym">Eumeta japonica</name>
    <dbReference type="NCBI Taxonomy" id="151549"/>
    <lineage>
        <taxon>Eukaryota</taxon>
        <taxon>Metazoa</taxon>
        <taxon>Ecdysozoa</taxon>
        <taxon>Arthropoda</taxon>
        <taxon>Hexapoda</taxon>
        <taxon>Insecta</taxon>
        <taxon>Pterygota</taxon>
        <taxon>Neoptera</taxon>
        <taxon>Endopterygota</taxon>
        <taxon>Lepidoptera</taxon>
        <taxon>Glossata</taxon>
        <taxon>Ditrysia</taxon>
        <taxon>Tineoidea</taxon>
        <taxon>Psychidae</taxon>
        <taxon>Oiketicinae</taxon>
        <taxon>Eumeta</taxon>
    </lineage>
</organism>
<comment type="caution">
    <text evidence="2">The sequence shown here is derived from an EMBL/GenBank/DDBJ whole genome shotgun (WGS) entry which is preliminary data.</text>
</comment>
<evidence type="ECO:0000313" key="3">
    <source>
        <dbReference type="Proteomes" id="UP000299102"/>
    </source>
</evidence>
<reference evidence="2 3" key="1">
    <citation type="journal article" date="2019" name="Commun. Biol.">
        <title>The bagworm genome reveals a unique fibroin gene that provides high tensile strength.</title>
        <authorList>
            <person name="Kono N."/>
            <person name="Nakamura H."/>
            <person name="Ohtoshi R."/>
            <person name="Tomita M."/>
            <person name="Numata K."/>
            <person name="Arakawa K."/>
        </authorList>
    </citation>
    <scope>NUCLEOTIDE SEQUENCE [LARGE SCALE GENOMIC DNA]</scope>
</reference>
<dbReference type="AlphaFoldDB" id="A0A4C1WE60"/>
<gene>
    <name evidence="2" type="ORF">EVAR_36849_1</name>
</gene>
<protein>
    <submittedName>
        <fullName evidence="2">Uncharacterized protein</fullName>
    </submittedName>
</protein>
<dbReference type="OrthoDB" id="10017160at2759"/>
<accession>A0A4C1WE60</accession>